<feature type="region of interest" description="Disordered" evidence="1">
    <location>
        <begin position="219"/>
        <end position="244"/>
    </location>
</feature>
<dbReference type="Proteomes" id="UP000051494">
    <property type="component" value="Unassembled WGS sequence"/>
</dbReference>
<proteinExistence type="predicted"/>
<dbReference type="STRING" id="437022.CC99x_02177"/>
<reference evidence="3" key="2">
    <citation type="journal article" date="2016" name="Genome Announc.">
        <title>Draft Genome Sequences of Two Novel Amoeba-Resistant Intranuclear Bacteria, 'Candidatus Berkiella cookevillensis' and 'Candidatus Berkiella aquae'.</title>
        <authorList>
            <person name="Mehari Y.T."/>
            <person name="Arivett B.A."/>
            <person name="Farone A.L."/>
            <person name="Gunderson J.H."/>
            <person name="Farone M.B."/>
        </authorList>
    </citation>
    <scope>NUCLEOTIDE SEQUENCE</scope>
    <source>
        <strain evidence="3">CC99</strain>
    </source>
</reference>
<dbReference type="EMBL" id="LKHV02000001">
    <property type="protein sequence ID" value="MCS5707378.1"/>
    <property type="molecule type" value="Genomic_DNA"/>
</dbReference>
<protein>
    <submittedName>
        <fullName evidence="2">Uncharacterized protein</fullName>
    </submittedName>
</protein>
<evidence type="ECO:0000256" key="1">
    <source>
        <dbReference type="SAM" id="MobiDB-lite"/>
    </source>
</evidence>
<dbReference type="RefSeq" id="WP_057625278.1">
    <property type="nucleotide sequence ID" value="NZ_LKHV02000001.1"/>
</dbReference>
<dbReference type="EMBL" id="LKHV01000014">
    <property type="protein sequence ID" value="KRG17578.1"/>
    <property type="molecule type" value="Genomic_DNA"/>
</dbReference>
<dbReference type="AlphaFoldDB" id="A0A0Q9YJE6"/>
<comment type="caution">
    <text evidence="2">The sequence shown here is derived from an EMBL/GenBank/DDBJ whole genome shotgun (WGS) entry which is preliminary data.</text>
</comment>
<reference evidence="2" key="1">
    <citation type="submission" date="2015-09" db="EMBL/GenBank/DDBJ databases">
        <title>Draft Genome Sequences of Two Novel Amoeba-resistant Intranuclear Bacteria, Candidatus Berkiella cookevillensis and Candidatus Berkiella aquae.</title>
        <authorList>
            <person name="Mehari Y.T."/>
            <person name="Arivett B.A."/>
            <person name="Farone A.L."/>
            <person name="Gunderson J.H."/>
            <person name="Farone M.B."/>
        </authorList>
    </citation>
    <scope>NUCLEOTIDE SEQUENCE [LARGE SCALE GENOMIC DNA]</scope>
    <source>
        <strain evidence="2">CC99</strain>
    </source>
</reference>
<name>A0A0Q9YJE6_9GAMM</name>
<evidence type="ECO:0000313" key="2">
    <source>
        <dbReference type="EMBL" id="KRG17578.1"/>
    </source>
</evidence>
<accession>A0A0Q9YJE6</accession>
<reference evidence="3" key="3">
    <citation type="submission" date="2021-06" db="EMBL/GenBank/DDBJ databases">
        <title>Genomic Description and Analysis of Intracellular Bacteria, Candidatus Berkiella cookevillensis and Candidatus Berkiella aquae.</title>
        <authorList>
            <person name="Kidane D.T."/>
            <person name="Mehari Y.T."/>
            <person name="Rice F.C."/>
            <person name="Arivett B.A."/>
            <person name="Farone A.L."/>
            <person name="Berk S.G."/>
            <person name="Farone M.B."/>
        </authorList>
    </citation>
    <scope>NUCLEOTIDE SEQUENCE</scope>
    <source>
        <strain evidence="3">CC99</strain>
    </source>
</reference>
<sequence>MLKISDDIKPLVHGILSTHIEMGRMGFFEPGVQRLTAQGIGPCFVFVAFYQRRPLAIYYWGGPSSDNTLSLETLIGLELDRFRFKIVERSEDLGLPDFEEEHPDGDEPIDILPIGGQRSSQIIVDTILGMSQEAEHRILSTNYLDLTVDMDSLDLQVNAQDIGEGAIVLEYIPSNECSVREALEKNAENIHQSDIAEFSVATAPVLFVPQFETTVENLKRQVKQQKEENAEPESPSPTKKLGLS</sequence>
<evidence type="ECO:0000313" key="3">
    <source>
        <dbReference type="EMBL" id="MCS5707378.1"/>
    </source>
</evidence>
<evidence type="ECO:0000313" key="4">
    <source>
        <dbReference type="Proteomes" id="UP000051494"/>
    </source>
</evidence>
<gene>
    <name evidence="3" type="ORF">CC99x_000525</name>
    <name evidence="2" type="ORF">CC99x_02177</name>
</gene>
<organism evidence="2">
    <name type="scientific">Candidatus Berkiella cookevillensis</name>
    <dbReference type="NCBI Taxonomy" id="437022"/>
    <lineage>
        <taxon>Bacteria</taxon>
        <taxon>Pseudomonadati</taxon>
        <taxon>Pseudomonadota</taxon>
        <taxon>Gammaproteobacteria</taxon>
        <taxon>Candidatus Berkiellales</taxon>
        <taxon>Candidatus Berkiellaceae</taxon>
        <taxon>Candidatus Berkiella</taxon>
    </lineage>
</organism>
<keyword evidence="4" id="KW-1185">Reference proteome</keyword>